<dbReference type="GO" id="GO:0048046">
    <property type="term" value="C:apoplast"/>
    <property type="evidence" value="ECO:0007669"/>
    <property type="project" value="UniProtKB-SubCell"/>
</dbReference>
<name>A0A835VI32_VANPL</name>
<keyword evidence="4" id="KW-0052">Apoplast</keyword>
<organism evidence="5 6">
    <name type="scientific">Vanilla planifolia</name>
    <name type="common">Vanilla</name>
    <dbReference type="NCBI Taxonomy" id="51239"/>
    <lineage>
        <taxon>Eukaryota</taxon>
        <taxon>Viridiplantae</taxon>
        <taxon>Streptophyta</taxon>
        <taxon>Embryophyta</taxon>
        <taxon>Tracheophyta</taxon>
        <taxon>Spermatophyta</taxon>
        <taxon>Magnoliopsida</taxon>
        <taxon>Liliopsida</taxon>
        <taxon>Asparagales</taxon>
        <taxon>Orchidaceae</taxon>
        <taxon>Vanilloideae</taxon>
        <taxon>Vanilleae</taxon>
        <taxon>Vanilla</taxon>
    </lineage>
</organism>
<proteinExistence type="inferred from homology"/>
<dbReference type="EMBL" id="JADCNM010000001">
    <property type="protein sequence ID" value="KAG0501474.1"/>
    <property type="molecule type" value="Genomic_DNA"/>
</dbReference>
<comment type="caution">
    <text evidence="5">The sequence shown here is derived from an EMBL/GenBank/DDBJ whole genome shotgun (WGS) entry which is preliminary data.</text>
</comment>
<evidence type="ECO:0000256" key="1">
    <source>
        <dbReference type="ARBA" id="ARBA00010746"/>
    </source>
</evidence>
<evidence type="ECO:0000256" key="4">
    <source>
        <dbReference type="RuleBase" id="RU363099"/>
    </source>
</evidence>
<dbReference type="Pfam" id="PF03018">
    <property type="entry name" value="Dirigent"/>
    <property type="match status" value="1"/>
</dbReference>
<evidence type="ECO:0000313" key="5">
    <source>
        <dbReference type="EMBL" id="KAG0501474.1"/>
    </source>
</evidence>
<comment type="subunit">
    <text evidence="2 4">Homodimer.</text>
</comment>
<evidence type="ECO:0000313" key="6">
    <source>
        <dbReference type="Proteomes" id="UP000639772"/>
    </source>
</evidence>
<keyword evidence="3 4" id="KW-0964">Secreted</keyword>
<evidence type="ECO:0000256" key="3">
    <source>
        <dbReference type="ARBA" id="ARBA00022525"/>
    </source>
</evidence>
<comment type="similarity">
    <text evidence="1 4">Belongs to the plant dirigent protein family.</text>
</comment>
<reference evidence="5 6" key="1">
    <citation type="journal article" date="2020" name="Nat. Food">
        <title>A phased Vanilla planifolia genome enables genetic improvement of flavour and production.</title>
        <authorList>
            <person name="Hasing T."/>
            <person name="Tang H."/>
            <person name="Brym M."/>
            <person name="Khazi F."/>
            <person name="Huang T."/>
            <person name="Chambers A.H."/>
        </authorList>
    </citation>
    <scope>NUCLEOTIDE SEQUENCE [LARGE SCALE GENOMIC DNA]</scope>
    <source>
        <tissue evidence="5">Leaf</tissue>
    </source>
</reference>
<dbReference type="Proteomes" id="UP000639772">
    <property type="component" value="Chromosome 1"/>
</dbReference>
<dbReference type="AlphaFoldDB" id="A0A835VI32"/>
<accession>A0A835VI32</accession>
<comment type="function">
    <text evidence="4">Dirigent proteins impart stereoselectivity on the phenoxy radical-coupling reaction, yielding optically active lignans from two molecules of coniferyl alcohol in the biosynthesis of lignans, flavonolignans, and alkaloids and thus plays a central role in plant secondary metabolism.</text>
</comment>
<gene>
    <name evidence="5" type="ORF">HPP92_001546</name>
</gene>
<dbReference type="PANTHER" id="PTHR21495">
    <property type="entry name" value="NUCLEOPORIN-RELATED"/>
    <property type="match status" value="1"/>
</dbReference>
<dbReference type="InterPro" id="IPR004265">
    <property type="entry name" value="Dirigent"/>
</dbReference>
<feature type="signal peptide" evidence="4">
    <location>
        <begin position="1"/>
        <end position="24"/>
    </location>
</feature>
<dbReference type="GO" id="GO:0009699">
    <property type="term" value="P:phenylpropanoid biosynthetic process"/>
    <property type="evidence" value="ECO:0007669"/>
    <property type="project" value="UniProtKB-ARBA"/>
</dbReference>
<evidence type="ECO:0000256" key="2">
    <source>
        <dbReference type="ARBA" id="ARBA00011738"/>
    </source>
</evidence>
<dbReference type="OrthoDB" id="1864232at2759"/>
<dbReference type="InterPro" id="IPR044859">
    <property type="entry name" value="Allene_oxi_cyc_Dirigent"/>
</dbReference>
<keyword evidence="4" id="KW-0732">Signal</keyword>
<comment type="subcellular location">
    <subcellularLocation>
        <location evidence="4">Secreted</location>
        <location evidence="4">Extracellular space</location>
        <location evidence="4">Apoplast</location>
    </subcellularLocation>
</comment>
<dbReference type="Gene3D" id="2.40.480.10">
    <property type="entry name" value="Allene oxide cyclase-like"/>
    <property type="match status" value="1"/>
</dbReference>
<sequence>MAAPTQISFFALLVLLIPAARSSAEGFPKDPEQRSHIHFFIHDKISGPNATAIKVGTNPNPPRSETGLDFASVFVVDDLMTVGPDPSSRAVGRARGFYTVSSLSGSDLYFSVHAVFTDGIYKGGTLAVVARDAILEPIRELPIVGGTGVFRLARGFAFMKTHTFDTKTGNAVLEVDAYVLHH</sequence>
<feature type="chain" id="PRO_5033106203" description="Dirigent protein" evidence="4">
    <location>
        <begin position="25"/>
        <end position="182"/>
    </location>
</feature>
<protein>
    <recommendedName>
        <fullName evidence="4">Dirigent protein</fullName>
    </recommendedName>
</protein>